<reference evidence="1 2" key="1">
    <citation type="submission" date="2013-06" db="EMBL/GenBank/DDBJ databases">
        <authorList>
            <person name="Weinstock G."/>
            <person name="Sodergren E."/>
            <person name="Lobos E.A."/>
            <person name="Fulton L."/>
            <person name="Fulton R."/>
            <person name="Courtney L."/>
            <person name="Fronick C."/>
            <person name="O'Laughlin M."/>
            <person name="Godfrey J."/>
            <person name="Wilson R.M."/>
            <person name="Miner T."/>
            <person name="Farmer C."/>
            <person name="Delehaunty K."/>
            <person name="Cordes M."/>
            <person name="Minx P."/>
            <person name="Tomlinson C."/>
            <person name="Chen J."/>
            <person name="Wollam A."/>
            <person name="Pepin K.H."/>
            <person name="Bhonagiri V."/>
            <person name="Zhang X."/>
            <person name="Warren W."/>
            <person name="Mitreva M."/>
            <person name="Mardis E.R."/>
            <person name="Wilson R.K."/>
        </authorList>
    </citation>
    <scope>NUCLEOTIDE SEQUENCE [LARGE SCALE GENOMIC DNA]</scope>
    <source>
        <strain evidence="1 2">F0279</strain>
    </source>
</reference>
<dbReference type="Proteomes" id="UP000016626">
    <property type="component" value="Unassembled WGS sequence"/>
</dbReference>
<evidence type="ECO:0000313" key="1">
    <source>
        <dbReference type="EMBL" id="ERK49109.1"/>
    </source>
</evidence>
<proteinExistence type="predicted"/>
<sequence>MFLNRGLKKGVKMTTMKQSSTNYQNENFVNVNEVHNNTDSMTLTGFNQEGGRVTGNIEKLVVESKRRI</sequence>
<evidence type="ECO:0000313" key="2">
    <source>
        <dbReference type="Proteomes" id="UP000016626"/>
    </source>
</evidence>
<dbReference type="PATRIC" id="fig|888055.3.peg.1423"/>
<protein>
    <submittedName>
        <fullName evidence="1">Uncharacterized protein</fullName>
    </submittedName>
</protein>
<dbReference type="EMBL" id="AWVM01000081">
    <property type="protein sequence ID" value="ERK49109.1"/>
    <property type="molecule type" value="Genomic_DNA"/>
</dbReference>
<dbReference type="eggNOG" id="COG3210">
    <property type="taxonomic scope" value="Bacteria"/>
</dbReference>
<comment type="caution">
    <text evidence="1">The sequence shown here is derived from an EMBL/GenBank/DDBJ whole genome shotgun (WGS) entry which is preliminary data.</text>
</comment>
<name>U2PZE5_LEPWF</name>
<dbReference type="AlphaFoldDB" id="U2PZE5"/>
<gene>
    <name evidence="1" type="ORF">HMPREF9015_01490</name>
</gene>
<organism evidence="1 2">
    <name type="scientific">Leptotrichia wadei (strain F0279)</name>
    <dbReference type="NCBI Taxonomy" id="888055"/>
    <lineage>
        <taxon>Bacteria</taxon>
        <taxon>Fusobacteriati</taxon>
        <taxon>Fusobacteriota</taxon>
        <taxon>Fusobacteriia</taxon>
        <taxon>Fusobacteriales</taxon>
        <taxon>Leptotrichiaceae</taxon>
        <taxon>Leptotrichia</taxon>
    </lineage>
</organism>
<accession>U2PZE5</accession>
<dbReference type="HOGENOM" id="CLU_2788893_0_0_0"/>